<dbReference type="EMBL" id="AM466728">
    <property type="protein sequence ID" value="CAN70400.1"/>
    <property type="molecule type" value="Genomic_DNA"/>
</dbReference>
<proteinExistence type="predicted"/>
<evidence type="ECO:0000313" key="3">
    <source>
        <dbReference type="EMBL" id="CAN70400.1"/>
    </source>
</evidence>
<dbReference type="PANTHER" id="PTHR34427">
    <property type="entry name" value="DUF4283 DOMAIN PROTEIN"/>
    <property type="match status" value="1"/>
</dbReference>
<reference evidence="3" key="1">
    <citation type="journal article" date="2007" name="PLoS ONE">
        <title>The first genome sequence of an elite grapevine cultivar (Pinot noir Vitis vinifera L.): coping with a highly heterozygous genome.</title>
        <authorList>
            <person name="Velasco R."/>
            <person name="Zharkikh A."/>
            <person name="Troggio M."/>
            <person name="Cartwright D.A."/>
            <person name="Cestaro A."/>
            <person name="Pruss D."/>
            <person name="Pindo M."/>
            <person name="FitzGerald L.M."/>
            <person name="Vezzulli S."/>
            <person name="Reid J."/>
            <person name="Malacarne G."/>
            <person name="Iliev D."/>
            <person name="Coppola G."/>
            <person name="Wardell B."/>
            <person name="Micheletti D."/>
            <person name="Macalma T."/>
            <person name="Facci M."/>
            <person name="Mitchell J.T."/>
            <person name="Perazzolli M."/>
            <person name="Eldredge G."/>
            <person name="Gatto P."/>
            <person name="Oyzerski R."/>
            <person name="Moretto M."/>
            <person name="Gutin N."/>
            <person name="Stefanini M."/>
            <person name="Chen Y."/>
            <person name="Segala C."/>
            <person name="Davenport C."/>
            <person name="Dematte L."/>
            <person name="Mraz A."/>
            <person name="Battilana J."/>
            <person name="Stormo K."/>
            <person name="Costa F."/>
            <person name="Tao Q."/>
            <person name="Si-Ammour A."/>
            <person name="Harkins T."/>
            <person name="Lackey A."/>
            <person name="Perbost C."/>
            <person name="Taillon B."/>
            <person name="Stella A."/>
            <person name="Solovyev V."/>
            <person name="Fawcett J.A."/>
            <person name="Sterck L."/>
            <person name="Vandepoele K."/>
            <person name="Grando S.M."/>
            <person name="Toppo S."/>
            <person name="Moser C."/>
            <person name="Lanchbury J."/>
            <person name="Bogden R."/>
            <person name="Skolnick M."/>
            <person name="Sgaramella V."/>
            <person name="Bhatnagar S.K."/>
            <person name="Fontana P."/>
            <person name="Gutin A."/>
            <person name="Van de Peer Y."/>
            <person name="Salamini F."/>
            <person name="Viola R."/>
        </authorList>
    </citation>
    <scope>NUCLEOTIDE SEQUENCE</scope>
</reference>
<gene>
    <name evidence="3" type="ORF">VITISV_023215</name>
</gene>
<accession>A5BPN7</accession>
<feature type="compositionally biased region" description="Basic and acidic residues" evidence="1">
    <location>
        <begin position="343"/>
        <end position="353"/>
    </location>
</feature>
<feature type="compositionally biased region" description="Polar residues" evidence="1">
    <location>
        <begin position="300"/>
        <end position="321"/>
    </location>
</feature>
<feature type="domain" description="DUF4283" evidence="2">
    <location>
        <begin position="86"/>
        <end position="154"/>
    </location>
</feature>
<evidence type="ECO:0000256" key="1">
    <source>
        <dbReference type="SAM" id="MobiDB-lite"/>
    </source>
</evidence>
<feature type="region of interest" description="Disordered" evidence="1">
    <location>
        <begin position="295"/>
        <end position="353"/>
    </location>
</feature>
<dbReference type="Pfam" id="PF14111">
    <property type="entry name" value="DUF4283"/>
    <property type="match status" value="1"/>
</dbReference>
<dbReference type="PANTHER" id="PTHR34427:SF5">
    <property type="entry name" value="DUF4283 DOMAIN-CONTAINING PROTEIN"/>
    <property type="match status" value="1"/>
</dbReference>
<organism evidence="3">
    <name type="scientific">Vitis vinifera</name>
    <name type="common">Grape</name>
    <dbReference type="NCBI Taxonomy" id="29760"/>
    <lineage>
        <taxon>Eukaryota</taxon>
        <taxon>Viridiplantae</taxon>
        <taxon>Streptophyta</taxon>
        <taxon>Embryophyta</taxon>
        <taxon>Tracheophyta</taxon>
        <taxon>Spermatophyta</taxon>
        <taxon>Magnoliopsida</taxon>
        <taxon>eudicotyledons</taxon>
        <taxon>Gunneridae</taxon>
        <taxon>Pentapetalae</taxon>
        <taxon>rosids</taxon>
        <taxon>Vitales</taxon>
        <taxon>Vitaceae</taxon>
        <taxon>Viteae</taxon>
        <taxon>Vitis</taxon>
    </lineage>
</organism>
<dbReference type="AlphaFoldDB" id="A5BPN7"/>
<sequence length="353" mass="39686">MPAKRGGRCWFAMDSKSFEISVEVYGERCKGIIVERSRGFTSWVRFGSLSLCCLLEGVEACCRGDIVQGLVKRLRCRIQICLLSDPDMSALESWGRSMWNIEGGLKFARLGGPLLLIEFENKEEADKVLLRGNRWFKESSLHLDRWDPKVGCSQNGERDKSVWVRVVGLPVHFWSQEAFRKIGDCCGGFVAVDENTANFKELQWARLLVRYEGLEWPSSLQVVVGSLCYAFQLWWEVKPGLSEVVPVIKNEKGKEREVRDDGEGDSRAGFKIVREQMHGEPAKVVEPCKVGEGGCRKKAQPSSTMSETETEANRTTGSQFSAWGKSSCFGPRGNLSLGQQRESGWERELVVEG</sequence>
<name>A5BPN7_VITVI</name>
<protein>
    <recommendedName>
        <fullName evidence="2">DUF4283 domain-containing protein</fullName>
    </recommendedName>
</protein>
<evidence type="ECO:0000259" key="2">
    <source>
        <dbReference type="Pfam" id="PF14111"/>
    </source>
</evidence>
<dbReference type="InterPro" id="IPR025558">
    <property type="entry name" value="DUF4283"/>
</dbReference>